<evidence type="ECO:0000256" key="1">
    <source>
        <dbReference type="SAM" id="SignalP"/>
    </source>
</evidence>
<dbReference type="EMBL" id="MKVH01000003">
    <property type="protein sequence ID" value="OJX60878.1"/>
    <property type="molecule type" value="Genomic_DNA"/>
</dbReference>
<dbReference type="PANTHER" id="PTHR35399:SF2">
    <property type="entry name" value="DUF839 DOMAIN-CONTAINING PROTEIN"/>
    <property type="match status" value="1"/>
</dbReference>
<feature type="signal peptide" evidence="1">
    <location>
        <begin position="1"/>
        <end position="20"/>
    </location>
</feature>
<protein>
    <recommendedName>
        <fullName evidence="2">Secretion system C-terminal sorting domain-containing protein</fullName>
    </recommendedName>
</protein>
<dbReference type="AlphaFoldDB" id="A0A1M3L5N9"/>
<proteinExistence type="predicted"/>
<dbReference type="Proteomes" id="UP000184233">
    <property type="component" value="Unassembled WGS sequence"/>
</dbReference>
<gene>
    <name evidence="3" type="ORF">BGO89_04760</name>
</gene>
<name>A0A1M3L5N9_9BACT</name>
<feature type="domain" description="Secretion system C-terminal sorting" evidence="2">
    <location>
        <begin position="559"/>
        <end position="616"/>
    </location>
</feature>
<evidence type="ECO:0000313" key="3">
    <source>
        <dbReference type="EMBL" id="OJX60878.1"/>
    </source>
</evidence>
<dbReference type="NCBIfam" id="TIGR04183">
    <property type="entry name" value="Por_Secre_tail"/>
    <property type="match status" value="1"/>
</dbReference>
<dbReference type="Pfam" id="PF05787">
    <property type="entry name" value="PhoX"/>
    <property type="match status" value="1"/>
</dbReference>
<organism evidence="3 4">
    <name type="scientific">Candidatus Kapaibacterium thiocyanatum</name>
    <dbReference type="NCBI Taxonomy" id="1895771"/>
    <lineage>
        <taxon>Bacteria</taxon>
        <taxon>Pseudomonadati</taxon>
        <taxon>Candidatus Kapaibacteriota</taxon>
        <taxon>Candidatus Kapaibacteriia</taxon>
        <taxon>Candidatus Kapaibacteriales</taxon>
        <taxon>Candidatus Kapaibacteriaceae</taxon>
        <taxon>Candidatus Kapaibacterium</taxon>
    </lineage>
</organism>
<keyword evidence="1" id="KW-0732">Signal</keyword>
<dbReference type="InterPro" id="IPR008557">
    <property type="entry name" value="PhoX"/>
</dbReference>
<sequence length="621" mass="67692">MKRSLLAIGALAAITTATQAQDFPVSIQPVTMIPYLQGRVVVPPSPLKYQNIFVGGVDTVQTSAINDKPAGKAVAKQWHDYIGYAPADDALGYVVVNHEMVAKDDAIGDGGGMTMFKLGKKADGTLEVLNQTLSDGRTGKFFNVDFVNTVGETGMNCGGVSWNGRIWTAEEWYQTSNAGINSKGEGIRDTTDFTIGAKQPSGFPALDGTKIKKYQNMNWMVEINPKEAKAVRKQYNWGRQGFEGGVVMSDQKTVYLSEDGAAGQSLFTKFVADEPGDFTKGKLYFYKQNPGQFTGTWVQVPNDLPANWNIMVAPHQWAKTQGITGFTRLEWTALNKTTGKIYITETGVDKPGSNYKKALADGWTLPKHTTDRAAAQGVSVDSSAYWDYYGRVLEFDPSDNSVRSYIEGGPFVETKDATPDKYPAKHLSNPDGLGFLYVNGKTYMVIEEDLNGLTMGRMPNTAMGGTNCEAWLLDMSKTPSVDNLYRLAISPYGSEITGFASLDDGNTVLINAQHPDNVAITDAASKNSLTFSISGLKQLVSGIEHEGNGSEQGPAEIRIYPNPTSREIRFSTAIDAALYNAQGERVRVVRDSESIDIRDLASGTYYVMTTDGKTHQVVVQK</sequence>
<accession>A0A1M3L5N9</accession>
<evidence type="ECO:0000259" key="2">
    <source>
        <dbReference type="Pfam" id="PF18962"/>
    </source>
</evidence>
<dbReference type="STRING" id="1895771.BGO89_04760"/>
<reference evidence="3 4" key="1">
    <citation type="submission" date="2016-09" db="EMBL/GenBank/DDBJ databases">
        <title>Genome-resolved meta-omics ties microbial dynamics to process performance in biotechnology for thiocyanate degradation.</title>
        <authorList>
            <person name="Kantor R.S."/>
            <person name="Huddy R.J."/>
            <person name="Iyer R."/>
            <person name="Thomas B.C."/>
            <person name="Brown C.T."/>
            <person name="Anantharaman K."/>
            <person name="Tringe S."/>
            <person name="Hettich R.L."/>
            <person name="Harrison S.T."/>
            <person name="Banfield J.F."/>
        </authorList>
    </citation>
    <scope>NUCLEOTIDE SEQUENCE [LARGE SCALE GENOMIC DNA]</scope>
    <source>
        <strain evidence="3">59-99</strain>
    </source>
</reference>
<dbReference type="Pfam" id="PF18962">
    <property type="entry name" value="Por_Secre_tail"/>
    <property type="match status" value="1"/>
</dbReference>
<comment type="caution">
    <text evidence="3">The sequence shown here is derived from an EMBL/GenBank/DDBJ whole genome shotgun (WGS) entry which is preliminary data.</text>
</comment>
<dbReference type="PANTHER" id="PTHR35399">
    <property type="entry name" value="SLR8030 PROTEIN"/>
    <property type="match status" value="1"/>
</dbReference>
<dbReference type="InterPro" id="IPR026444">
    <property type="entry name" value="Secre_tail"/>
</dbReference>
<evidence type="ECO:0000313" key="4">
    <source>
        <dbReference type="Proteomes" id="UP000184233"/>
    </source>
</evidence>
<feature type="chain" id="PRO_5013381731" description="Secretion system C-terminal sorting domain-containing protein" evidence="1">
    <location>
        <begin position="21"/>
        <end position="621"/>
    </location>
</feature>